<organism evidence="2 3">
    <name type="scientific">endosymbiont of Galathealinum brachiosum</name>
    <dbReference type="NCBI Taxonomy" id="2200906"/>
    <lineage>
        <taxon>Bacteria</taxon>
        <taxon>Pseudomonadati</taxon>
        <taxon>Pseudomonadota</taxon>
        <taxon>Gammaproteobacteria</taxon>
        <taxon>sulfur-oxidizing symbionts</taxon>
    </lineage>
</organism>
<dbReference type="GO" id="GO:0070681">
    <property type="term" value="P:glutaminyl-tRNAGln biosynthesis via transamidation"/>
    <property type="evidence" value="ECO:0007669"/>
    <property type="project" value="TreeGrafter"/>
</dbReference>
<dbReference type="GO" id="GO:0050567">
    <property type="term" value="F:glutaminyl-tRNA synthase (glutamine-hydrolyzing) activity"/>
    <property type="evidence" value="ECO:0007669"/>
    <property type="project" value="UniProtKB-UniRule"/>
</dbReference>
<dbReference type="EMBL" id="QFXC01000011">
    <property type="protein sequence ID" value="RDH83036.1"/>
    <property type="molecule type" value="Genomic_DNA"/>
</dbReference>
<keyword evidence="1" id="KW-0436">Ligase</keyword>
<dbReference type="EC" id="6.3.5.-" evidence="1"/>
<accession>A0A370DFV5</accession>
<comment type="catalytic activity">
    <reaction evidence="1">
        <text>L-aspartyl-tRNA(Asn) + L-glutamine + ATP + H2O = L-asparaginyl-tRNA(Asn) + L-glutamate + ADP + phosphate + 2 H(+)</text>
        <dbReference type="Rhea" id="RHEA:14513"/>
        <dbReference type="Rhea" id="RHEA-COMP:9674"/>
        <dbReference type="Rhea" id="RHEA-COMP:9677"/>
        <dbReference type="ChEBI" id="CHEBI:15377"/>
        <dbReference type="ChEBI" id="CHEBI:15378"/>
        <dbReference type="ChEBI" id="CHEBI:29985"/>
        <dbReference type="ChEBI" id="CHEBI:30616"/>
        <dbReference type="ChEBI" id="CHEBI:43474"/>
        <dbReference type="ChEBI" id="CHEBI:58359"/>
        <dbReference type="ChEBI" id="CHEBI:78515"/>
        <dbReference type="ChEBI" id="CHEBI:78516"/>
        <dbReference type="ChEBI" id="CHEBI:456216"/>
    </reaction>
</comment>
<dbReference type="SUPFAM" id="SSF141000">
    <property type="entry name" value="Glu-tRNAGln amidotransferase C subunit"/>
    <property type="match status" value="1"/>
</dbReference>
<dbReference type="PANTHER" id="PTHR15004:SF0">
    <property type="entry name" value="GLUTAMYL-TRNA(GLN) AMIDOTRANSFERASE SUBUNIT C, MITOCHONDRIAL"/>
    <property type="match status" value="1"/>
</dbReference>
<keyword evidence="1" id="KW-0648">Protein biosynthesis</keyword>
<dbReference type="GO" id="GO:0016740">
    <property type="term" value="F:transferase activity"/>
    <property type="evidence" value="ECO:0007669"/>
    <property type="project" value="UniProtKB-KW"/>
</dbReference>
<dbReference type="NCBIfam" id="TIGR00135">
    <property type="entry name" value="gatC"/>
    <property type="match status" value="1"/>
</dbReference>
<evidence type="ECO:0000256" key="1">
    <source>
        <dbReference type="HAMAP-Rule" id="MF_00122"/>
    </source>
</evidence>
<dbReference type="HAMAP" id="MF_00122">
    <property type="entry name" value="GatC"/>
    <property type="match status" value="1"/>
</dbReference>
<comment type="catalytic activity">
    <reaction evidence="1">
        <text>L-glutamyl-tRNA(Gln) + L-glutamine + ATP + H2O = L-glutaminyl-tRNA(Gln) + L-glutamate + ADP + phosphate + H(+)</text>
        <dbReference type="Rhea" id="RHEA:17521"/>
        <dbReference type="Rhea" id="RHEA-COMP:9681"/>
        <dbReference type="Rhea" id="RHEA-COMP:9684"/>
        <dbReference type="ChEBI" id="CHEBI:15377"/>
        <dbReference type="ChEBI" id="CHEBI:15378"/>
        <dbReference type="ChEBI" id="CHEBI:29985"/>
        <dbReference type="ChEBI" id="CHEBI:30616"/>
        <dbReference type="ChEBI" id="CHEBI:43474"/>
        <dbReference type="ChEBI" id="CHEBI:58359"/>
        <dbReference type="ChEBI" id="CHEBI:78520"/>
        <dbReference type="ChEBI" id="CHEBI:78521"/>
        <dbReference type="ChEBI" id="CHEBI:456216"/>
    </reaction>
</comment>
<dbReference type="Gene3D" id="1.10.20.60">
    <property type="entry name" value="Glu-tRNAGln amidotransferase C subunit, N-terminal domain"/>
    <property type="match status" value="1"/>
</dbReference>
<reference evidence="2 3" key="1">
    <citation type="journal article" date="2018" name="ISME J.">
        <title>Endosymbiont genomes yield clues of tubeworm success.</title>
        <authorList>
            <person name="Li Y."/>
            <person name="Liles M.R."/>
            <person name="Halanych K.M."/>
        </authorList>
    </citation>
    <scope>NUCLEOTIDE SEQUENCE [LARGE SCALE GENOMIC DNA]</scope>
    <source>
        <strain evidence="2">A1464</strain>
    </source>
</reference>
<evidence type="ECO:0000313" key="3">
    <source>
        <dbReference type="Proteomes" id="UP000254266"/>
    </source>
</evidence>
<dbReference type="AlphaFoldDB" id="A0A370DFV5"/>
<dbReference type="Proteomes" id="UP000254266">
    <property type="component" value="Unassembled WGS sequence"/>
</dbReference>
<dbReference type="InterPro" id="IPR003837">
    <property type="entry name" value="GatC"/>
</dbReference>
<dbReference type="Pfam" id="PF02686">
    <property type="entry name" value="GatC"/>
    <property type="match status" value="1"/>
</dbReference>
<dbReference type="GO" id="GO:0006450">
    <property type="term" value="P:regulation of translational fidelity"/>
    <property type="evidence" value="ECO:0007669"/>
    <property type="project" value="InterPro"/>
</dbReference>
<comment type="function">
    <text evidence="1">Allows the formation of correctly charged Asn-tRNA(Asn) or Gln-tRNA(Gln) through the transamidation of misacylated Asp-tRNA(Asn) or Glu-tRNA(Gln) in organisms which lack either or both of asparaginyl-tRNA or glutaminyl-tRNA synthetases. The reaction takes place in the presence of glutamine and ATP through an activated phospho-Asp-tRNA(Asn) or phospho-Glu-tRNA(Gln).</text>
</comment>
<proteinExistence type="inferred from homology"/>
<comment type="caution">
    <text evidence="2">The sequence shown here is derived from an EMBL/GenBank/DDBJ whole genome shotgun (WGS) entry which is preliminary data.</text>
</comment>
<keyword evidence="1" id="KW-0067">ATP-binding</keyword>
<dbReference type="GO" id="GO:0006412">
    <property type="term" value="P:translation"/>
    <property type="evidence" value="ECO:0007669"/>
    <property type="project" value="UniProtKB-UniRule"/>
</dbReference>
<gene>
    <name evidence="1" type="primary">gatC</name>
    <name evidence="2" type="ORF">DIZ80_12305</name>
</gene>
<dbReference type="PANTHER" id="PTHR15004">
    <property type="entry name" value="GLUTAMYL-TRNA(GLN) AMIDOTRANSFERASE SUBUNIT C, MITOCHONDRIAL"/>
    <property type="match status" value="1"/>
</dbReference>
<protein>
    <recommendedName>
        <fullName evidence="1">Aspartyl/glutamyl-tRNA(Asn/Gln) amidotransferase subunit C</fullName>
        <shortName evidence="1">Asp/Glu-ADT subunit C</shortName>
        <ecNumber evidence="1">6.3.5.-</ecNumber>
    </recommendedName>
</protein>
<sequence>MSLGSDDVKGIAHLARLEIDEKNIEEYAKNLSSILGLVEEMNAVDTTGVKPMAHPMDVSQRLRMDEVLEENQRETFQKVAPKTEDGLYLVPQVIE</sequence>
<comment type="similarity">
    <text evidence="1">Belongs to the GatC family.</text>
</comment>
<dbReference type="InterPro" id="IPR036113">
    <property type="entry name" value="Asp/Glu-ADT_sf_sub_c"/>
</dbReference>
<keyword evidence="1" id="KW-0547">Nucleotide-binding</keyword>
<dbReference type="GO" id="GO:0005524">
    <property type="term" value="F:ATP binding"/>
    <property type="evidence" value="ECO:0007669"/>
    <property type="project" value="UniProtKB-KW"/>
</dbReference>
<evidence type="ECO:0000313" key="2">
    <source>
        <dbReference type="EMBL" id="RDH83036.1"/>
    </source>
</evidence>
<name>A0A370DFV5_9GAMM</name>
<dbReference type="GO" id="GO:0050566">
    <property type="term" value="F:asparaginyl-tRNA synthase (glutamine-hydrolyzing) activity"/>
    <property type="evidence" value="ECO:0007669"/>
    <property type="project" value="RHEA"/>
</dbReference>
<keyword evidence="3" id="KW-1185">Reference proteome</keyword>
<comment type="subunit">
    <text evidence="1">Heterotrimer of A, B and C subunits.</text>
</comment>